<evidence type="ECO:0000256" key="8">
    <source>
        <dbReference type="ARBA" id="ARBA00022741"/>
    </source>
</evidence>
<feature type="domain" description="ABC transmembrane type-1" evidence="16">
    <location>
        <begin position="316"/>
        <end position="597"/>
    </location>
</feature>
<sequence>MSKFALAAGSQNPFNSMMLFSVSTKGDLDSKLNEKYCFCSNTEGWGPFSYYGDFVPCFNDLVLYVIPSILLLTAGIYQLLYLRSQKLYSSYKGWDFYLKLSLIAIQSMLYVSIALVSVSLFDLKSNPQWYTDIRFFGPILGGFSLVIAATLHYVEQFKGRMATGSLLLYWLLTTLFGSFRLFGLLLREIPLNNGRYLTYTVLISFTTIVSGFIFVLEVTFFNPYEHLSFIYKDTEMNPIDRANFISRITYVWINYLLKLGSARFLDQDDIPKPPAEFSPKKVTASFDKCWKEESLKSNPSLLRALAVCYKWEYFQICILYIFHRLIPYAQPFLLGALINFVNDYNTLNETPPLSRGIIISFGMLLVTVFENLFYSEYYQQAFSIGLKAQTALSSMMVKKTLVLAPQERKDRSTGDLVTMMNTDIGRVYTMPIYINDIWMLPVELFVCLYSLYSLLGPATWAGVAVMVALLPVNGIFAKFQSKHWFNLMDMKDKRSRAATEIFSNIKSLKLYNWESTFIKRSEDIRNKEELSTLKKIYMIGSIGKFFWFSSSFLVALASFGMFTYIQNTPLTASIIFPTLALFEILEMPLSMIPFIITYVFEIRVSIIRLCKFYLASELQDNLVTRLPKTEVIGDLSVKVIGGTFCFDSTDQTSLALNNINFVANKGELSCIIGKVGAGKSTFLQSLTGDLFKKSGIIEVHGKTAYVAQTPWILNATVKDNIVFGNRLDPEFYDRVIEVCALKKDIEMLPDGDETEVGEKGISLSGGQKARISLARAVYSRADIFLFDDPLSAVDEHVQAHLIREVLGPKGILNTKTRILASNTINVLSVANTVFMISGGEFVESGRYEDVIKNIQGSIYQLVKQFGKMHKNDGNGDEVLSSDVTTELQIPVESQNATTLIDTGALVAEEALLMKTLTNITLRRASTTSFIMPKFKDEELQKNKKTGISSEINNKGEVGWSIYGEYAKSLSWGYILLGVFWMFGSSALQVASTFWLKHWSDKNEISGGDTDPFKFLIIYAIIGITSGLFGVLESATLTIFAAMRSAKLLYSRMLRAVVRAPMSFFETTPLGRITNRFSGDISRIDDVLPYTFEYFFIQLFSLISTLCVIIYSAPQTLVLIIPLLLVYISYQKYYIKTSRELKRLISASRSPIFSHFQELITGVSTIRAYARQYRSVDECEGRINNYQKCSYIQTSLNRWLAFRLRLIGAIIIFFTGLMAVLTLSYSTISAGLIGLVMNYAIKVANDLHGVVRNSAEVEANIVAVERVIEYCNLTPERDDVVESNRPPSSWPERGHIQFKNFSTRYRENLDLVLDGIDLEILPKEKVGIVGRTGAGKSSLTLALFRIIEAAGGQILIDDIDISEIGLSDLRSKLSIIPQESQVFVGSIRENLDPAGVYSDSELWRVLELSHLKTHVLSMGRKPDTQVSEDSESRALDASDNVDSQVDADTGYGLDAKVSEGGSNLSAGQKQLMCLCRALLNPSSILILDEATAAVDVETDKIIQETIRNEFKDKTIITIAHRLNTIMDSDKIIALDSGHVVEFDTPVNLMKVPDGVFASLCAAGGFSTE</sequence>
<dbReference type="GO" id="GO:0005524">
    <property type="term" value="F:ATP binding"/>
    <property type="evidence" value="ECO:0007669"/>
    <property type="project" value="UniProtKB-KW"/>
</dbReference>
<keyword evidence="11 14" id="KW-1133">Transmembrane helix</keyword>
<dbReference type="FunFam" id="3.40.50.300:FF:000450">
    <property type="entry name" value="ABC transporter C family member 2"/>
    <property type="match status" value="1"/>
</dbReference>
<dbReference type="Proteomes" id="UP000095009">
    <property type="component" value="Unassembled WGS sequence"/>
</dbReference>
<feature type="transmembrane region" description="Helical" evidence="14">
    <location>
        <begin position="318"/>
        <end position="341"/>
    </location>
</feature>
<feature type="transmembrane region" description="Helical" evidence="14">
    <location>
        <begin position="1015"/>
        <end position="1042"/>
    </location>
</feature>
<feature type="transmembrane region" description="Helical" evidence="14">
    <location>
        <begin position="166"/>
        <end position="185"/>
    </location>
</feature>
<evidence type="ECO:0000256" key="6">
    <source>
        <dbReference type="ARBA" id="ARBA00022692"/>
    </source>
</evidence>
<dbReference type="Gene3D" id="1.20.1560.10">
    <property type="entry name" value="ABC transporter type 1, transmembrane domain"/>
    <property type="match status" value="2"/>
</dbReference>
<feature type="domain" description="ABC transporter" evidence="15">
    <location>
        <begin position="637"/>
        <end position="863"/>
    </location>
</feature>
<dbReference type="CDD" id="cd18579">
    <property type="entry name" value="ABC_6TM_ABCC_D1"/>
    <property type="match status" value="1"/>
</dbReference>
<dbReference type="FunFam" id="3.40.50.300:FF:000565">
    <property type="entry name" value="ABC bile acid transporter"/>
    <property type="match status" value="1"/>
</dbReference>
<dbReference type="CDD" id="cd03244">
    <property type="entry name" value="ABCC_MRP_domain2"/>
    <property type="match status" value="1"/>
</dbReference>
<reference evidence="17 18" key="1">
    <citation type="journal article" date="2016" name="Proc. Natl. Acad. Sci. U.S.A.">
        <title>Comparative genomics of biotechnologically important yeasts.</title>
        <authorList>
            <person name="Riley R."/>
            <person name="Haridas S."/>
            <person name="Wolfe K.H."/>
            <person name="Lopes M.R."/>
            <person name="Hittinger C.T."/>
            <person name="Goeker M."/>
            <person name="Salamov A.A."/>
            <person name="Wisecaver J.H."/>
            <person name="Long T.M."/>
            <person name="Calvey C.H."/>
            <person name="Aerts A.L."/>
            <person name="Barry K.W."/>
            <person name="Choi C."/>
            <person name="Clum A."/>
            <person name="Coughlan A.Y."/>
            <person name="Deshpande S."/>
            <person name="Douglass A.P."/>
            <person name="Hanson S.J."/>
            <person name="Klenk H.-P."/>
            <person name="LaButti K.M."/>
            <person name="Lapidus A."/>
            <person name="Lindquist E.A."/>
            <person name="Lipzen A.M."/>
            <person name="Meier-Kolthoff J.P."/>
            <person name="Ohm R.A."/>
            <person name="Otillar R.P."/>
            <person name="Pangilinan J.L."/>
            <person name="Peng Y."/>
            <person name="Rokas A."/>
            <person name="Rosa C.A."/>
            <person name="Scheuner C."/>
            <person name="Sibirny A.A."/>
            <person name="Slot J.C."/>
            <person name="Stielow J.B."/>
            <person name="Sun H."/>
            <person name="Kurtzman C.P."/>
            <person name="Blackwell M."/>
            <person name="Grigoriev I.V."/>
            <person name="Jeffries T.W."/>
        </authorList>
    </citation>
    <scope>NUCLEOTIDE SEQUENCE [LARGE SCALE GENOMIC DNA]</scope>
    <source>
        <strain evidence="17 18">DSM 6958</strain>
    </source>
</reference>
<feature type="domain" description="ABC transmembrane type-1" evidence="16">
    <location>
        <begin position="975"/>
        <end position="1258"/>
    </location>
</feature>
<keyword evidence="12 14" id="KW-0472">Membrane</keyword>
<keyword evidence="10" id="KW-1278">Translocase</keyword>
<feature type="transmembrane region" description="Helical" evidence="14">
    <location>
        <begin position="197"/>
        <end position="221"/>
    </location>
</feature>
<comment type="similarity">
    <text evidence="2">Belongs to the ABC transporter superfamily. ABCC family. Conjugate transporter (TC 3.A.1.208) subfamily.</text>
</comment>
<feature type="transmembrane region" description="Helical" evidence="14">
    <location>
        <begin position="61"/>
        <end position="80"/>
    </location>
</feature>
<evidence type="ECO:0000256" key="5">
    <source>
        <dbReference type="ARBA" id="ARBA00022554"/>
    </source>
</evidence>
<dbReference type="PROSITE" id="PS50929">
    <property type="entry name" value="ABC_TM1F"/>
    <property type="match status" value="2"/>
</dbReference>
<feature type="transmembrane region" description="Helical" evidence="14">
    <location>
        <begin position="100"/>
        <end position="121"/>
    </location>
</feature>
<dbReference type="FunFam" id="1.20.1560.10:FF:000006">
    <property type="entry name" value="ATP-binding cassette, sub-family C (CFTR/MRP), member 9"/>
    <property type="match status" value="1"/>
</dbReference>
<feature type="transmembrane region" description="Helical" evidence="14">
    <location>
        <begin position="133"/>
        <end position="154"/>
    </location>
</feature>
<feature type="transmembrane region" description="Helical" evidence="14">
    <location>
        <begin position="545"/>
        <end position="565"/>
    </location>
</feature>
<dbReference type="GO" id="GO:0140359">
    <property type="term" value="F:ABC-type transporter activity"/>
    <property type="evidence" value="ECO:0007669"/>
    <property type="project" value="InterPro"/>
</dbReference>
<keyword evidence="6 14" id="KW-0812">Transmembrane</keyword>
<evidence type="ECO:0000259" key="15">
    <source>
        <dbReference type="PROSITE" id="PS50893"/>
    </source>
</evidence>
<evidence type="ECO:0000256" key="10">
    <source>
        <dbReference type="ARBA" id="ARBA00022967"/>
    </source>
</evidence>
<feature type="transmembrane region" description="Helical" evidence="14">
    <location>
        <begin position="353"/>
        <end position="374"/>
    </location>
</feature>
<feature type="transmembrane region" description="Helical" evidence="14">
    <location>
        <begin position="571"/>
        <end position="600"/>
    </location>
</feature>
<keyword evidence="5" id="KW-0926">Vacuole</keyword>
<dbReference type="GO" id="GO:0042144">
    <property type="term" value="P:vacuole fusion, non-autophagic"/>
    <property type="evidence" value="ECO:0007669"/>
    <property type="project" value="EnsemblFungi"/>
</dbReference>
<dbReference type="GO" id="GO:0016887">
    <property type="term" value="F:ATP hydrolysis activity"/>
    <property type="evidence" value="ECO:0007669"/>
    <property type="project" value="InterPro"/>
</dbReference>
<dbReference type="EMBL" id="KV454413">
    <property type="protein sequence ID" value="ODQ63868.1"/>
    <property type="molecule type" value="Genomic_DNA"/>
</dbReference>
<dbReference type="STRING" id="857566.A0A1E3PER4"/>
<feature type="transmembrane region" description="Helical" evidence="14">
    <location>
        <begin position="973"/>
        <end position="995"/>
    </location>
</feature>
<dbReference type="PROSITE" id="PS50893">
    <property type="entry name" value="ABC_TRANSPORTER_2"/>
    <property type="match status" value="2"/>
</dbReference>
<evidence type="ECO:0000256" key="9">
    <source>
        <dbReference type="ARBA" id="ARBA00022840"/>
    </source>
</evidence>
<dbReference type="InterPro" id="IPR003439">
    <property type="entry name" value="ABC_transporter-like_ATP-bd"/>
</dbReference>
<keyword evidence="7" id="KW-0677">Repeat</keyword>
<evidence type="ECO:0000313" key="18">
    <source>
        <dbReference type="Proteomes" id="UP000095009"/>
    </source>
</evidence>
<evidence type="ECO:0000256" key="1">
    <source>
        <dbReference type="ARBA" id="ARBA00004128"/>
    </source>
</evidence>
<feature type="transmembrane region" description="Helical" evidence="14">
    <location>
        <begin position="1091"/>
        <end position="1110"/>
    </location>
</feature>
<dbReference type="OrthoDB" id="6500128at2759"/>
<dbReference type="Pfam" id="PF00005">
    <property type="entry name" value="ABC_tran"/>
    <property type="match status" value="2"/>
</dbReference>
<evidence type="ECO:0000256" key="14">
    <source>
        <dbReference type="SAM" id="Phobius"/>
    </source>
</evidence>
<dbReference type="InterPro" id="IPR003593">
    <property type="entry name" value="AAA+_ATPase"/>
</dbReference>
<evidence type="ECO:0000259" key="16">
    <source>
        <dbReference type="PROSITE" id="PS50929"/>
    </source>
</evidence>
<dbReference type="InterPro" id="IPR056227">
    <property type="entry name" value="TMD0_ABC"/>
</dbReference>
<evidence type="ECO:0000256" key="4">
    <source>
        <dbReference type="ARBA" id="ARBA00022553"/>
    </source>
</evidence>
<dbReference type="Gene3D" id="3.40.50.300">
    <property type="entry name" value="P-loop containing nucleotide triphosphate hydrolases"/>
    <property type="match status" value="2"/>
</dbReference>
<feature type="transmembrane region" description="Helical" evidence="14">
    <location>
        <begin position="458"/>
        <end position="477"/>
    </location>
</feature>
<keyword evidence="9" id="KW-0067">ATP-binding</keyword>
<evidence type="ECO:0000256" key="12">
    <source>
        <dbReference type="ARBA" id="ARBA00023136"/>
    </source>
</evidence>
<accession>A0A1E3PER4</accession>
<keyword evidence="8" id="KW-0547">Nucleotide-binding</keyword>
<dbReference type="InterPro" id="IPR027417">
    <property type="entry name" value="P-loop_NTPase"/>
</dbReference>
<feature type="transmembrane region" description="Helical" evidence="14">
    <location>
        <begin position="1205"/>
        <end position="1227"/>
    </location>
</feature>
<dbReference type="Pfam" id="PF24357">
    <property type="entry name" value="TMD0_ABC"/>
    <property type="match status" value="1"/>
</dbReference>
<dbReference type="Pfam" id="PF00664">
    <property type="entry name" value="ABC_membrane"/>
    <property type="match status" value="2"/>
</dbReference>
<evidence type="ECO:0000256" key="11">
    <source>
        <dbReference type="ARBA" id="ARBA00022989"/>
    </source>
</evidence>
<dbReference type="InterPro" id="IPR017871">
    <property type="entry name" value="ABC_transporter-like_CS"/>
</dbReference>
<dbReference type="SMART" id="SM00382">
    <property type="entry name" value="AAA"/>
    <property type="match status" value="2"/>
</dbReference>
<evidence type="ECO:0000313" key="17">
    <source>
        <dbReference type="EMBL" id="ODQ63868.1"/>
    </source>
</evidence>
<dbReference type="InterPro" id="IPR036640">
    <property type="entry name" value="ABC1_TM_sf"/>
</dbReference>
<evidence type="ECO:0000256" key="3">
    <source>
        <dbReference type="ARBA" id="ARBA00022448"/>
    </source>
</evidence>
<dbReference type="CDD" id="cd03250">
    <property type="entry name" value="ABCC_MRP_domain1"/>
    <property type="match status" value="1"/>
</dbReference>
<dbReference type="SUPFAM" id="SSF52540">
    <property type="entry name" value="P-loop containing nucleoside triphosphate hydrolases"/>
    <property type="match status" value="2"/>
</dbReference>
<evidence type="ECO:0000256" key="2">
    <source>
        <dbReference type="ARBA" id="ARBA00009726"/>
    </source>
</evidence>
<dbReference type="InterPro" id="IPR044746">
    <property type="entry name" value="ABCC_6TM_D1"/>
</dbReference>
<comment type="subcellular location">
    <subcellularLocation>
        <location evidence="1">Vacuole membrane</location>
        <topology evidence="1">Multi-pass membrane protein</topology>
    </subcellularLocation>
</comment>
<gene>
    <name evidence="17" type="ORF">NADFUDRAFT_83961</name>
</gene>
<organism evidence="17 18">
    <name type="scientific">Nadsonia fulvescens var. elongata DSM 6958</name>
    <dbReference type="NCBI Taxonomy" id="857566"/>
    <lineage>
        <taxon>Eukaryota</taxon>
        <taxon>Fungi</taxon>
        <taxon>Dikarya</taxon>
        <taxon>Ascomycota</taxon>
        <taxon>Saccharomycotina</taxon>
        <taxon>Dipodascomycetes</taxon>
        <taxon>Dipodascales</taxon>
        <taxon>Dipodascales incertae sedis</taxon>
        <taxon>Nadsonia</taxon>
    </lineage>
</organism>
<evidence type="ECO:0000256" key="7">
    <source>
        <dbReference type="ARBA" id="ARBA00022737"/>
    </source>
</evidence>
<keyword evidence="4" id="KW-0597">Phosphoprotein</keyword>
<proteinExistence type="inferred from homology"/>
<dbReference type="FunFam" id="1.20.1560.10:FF:000001">
    <property type="entry name" value="ATP-binding cassette subfamily C member 1"/>
    <property type="match status" value="1"/>
</dbReference>
<dbReference type="PANTHER" id="PTHR24223">
    <property type="entry name" value="ATP-BINDING CASSETTE SUB-FAMILY C"/>
    <property type="match status" value="1"/>
</dbReference>
<dbReference type="InterPro" id="IPR050173">
    <property type="entry name" value="ABC_transporter_C-like"/>
</dbReference>
<feature type="region of interest" description="Disordered" evidence="13">
    <location>
        <begin position="1418"/>
        <end position="1442"/>
    </location>
</feature>
<dbReference type="CDD" id="cd18603">
    <property type="entry name" value="ABC_6TM_MRP1_2_3_6_D2_like"/>
    <property type="match status" value="1"/>
</dbReference>
<evidence type="ECO:0000256" key="13">
    <source>
        <dbReference type="SAM" id="MobiDB-lite"/>
    </source>
</evidence>
<dbReference type="GO" id="GO:0000329">
    <property type="term" value="C:fungal-type vacuole membrane"/>
    <property type="evidence" value="ECO:0007669"/>
    <property type="project" value="EnsemblFungi"/>
</dbReference>
<keyword evidence="3" id="KW-0813">Transport</keyword>
<protein>
    <submittedName>
        <fullName evidence="17">Multidrug resistance-associated protein 1</fullName>
    </submittedName>
</protein>
<dbReference type="GO" id="GO:0042592">
    <property type="term" value="P:homeostatic process"/>
    <property type="evidence" value="ECO:0007669"/>
    <property type="project" value="UniProtKB-ARBA"/>
</dbReference>
<feature type="transmembrane region" description="Helical" evidence="14">
    <location>
        <begin position="1116"/>
        <end position="1134"/>
    </location>
</feature>
<feature type="domain" description="ABC transporter" evidence="15">
    <location>
        <begin position="1295"/>
        <end position="1560"/>
    </location>
</feature>
<dbReference type="PANTHER" id="PTHR24223:SF443">
    <property type="entry name" value="MULTIDRUG-RESISTANCE LIKE PROTEIN 1, ISOFORM I"/>
    <property type="match status" value="1"/>
</dbReference>
<name>A0A1E3PER4_9ASCO</name>
<dbReference type="GO" id="GO:0015086">
    <property type="term" value="F:cadmium ion transmembrane transporter activity"/>
    <property type="evidence" value="ECO:0007669"/>
    <property type="project" value="EnsemblFungi"/>
</dbReference>
<dbReference type="PROSITE" id="PS00211">
    <property type="entry name" value="ABC_TRANSPORTER_1"/>
    <property type="match status" value="2"/>
</dbReference>
<dbReference type="InterPro" id="IPR011527">
    <property type="entry name" value="ABC1_TM_dom"/>
</dbReference>
<dbReference type="SUPFAM" id="SSF90123">
    <property type="entry name" value="ABC transporter transmembrane region"/>
    <property type="match status" value="2"/>
</dbReference>
<feature type="transmembrane region" description="Helical" evidence="14">
    <location>
        <begin position="432"/>
        <end position="452"/>
    </location>
</feature>
<keyword evidence="18" id="KW-1185">Reference proteome</keyword>